<accession>A0ABU4F8I6</accession>
<name>A0ABU4F8I6_9ACTN</name>
<dbReference type="PANTHER" id="PTHR30154:SF34">
    <property type="entry name" value="TRANSCRIPTIONAL REGULATOR AZLB"/>
    <property type="match status" value="1"/>
</dbReference>
<feature type="domain" description="Transcription regulator AsnC/Lrp ligand binding" evidence="4">
    <location>
        <begin position="72"/>
        <end position="139"/>
    </location>
</feature>
<evidence type="ECO:0000256" key="3">
    <source>
        <dbReference type="ARBA" id="ARBA00023163"/>
    </source>
</evidence>
<protein>
    <submittedName>
        <fullName evidence="6">Lrp/AsnC family transcriptional regulator</fullName>
    </submittedName>
</protein>
<dbReference type="Pfam" id="PF13412">
    <property type="entry name" value="HTH_24"/>
    <property type="match status" value="1"/>
</dbReference>
<reference evidence="6 7" key="1">
    <citation type="submission" date="2023-10" db="EMBL/GenBank/DDBJ databases">
        <title>Characterization of rhizosphere-enriched actinobacteria from wheat plants lab-grown on chernevaya soil.</title>
        <authorList>
            <person name="Tikhonova E.N."/>
            <person name="Konopkin A."/>
            <person name="Kravchenko I.K."/>
        </authorList>
    </citation>
    <scope>NUCLEOTIDE SEQUENCE [LARGE SCALE GENOMIC DNA]</scope>
    <source>
        <strain evidence="6 7">RR29</strain>
    </source>
</reference>
<dbReference type="Gene3D" id="1.10.10.10">
    <property type="entry name" value="Winged helix-like DNA-binding domain superfamily/Winged helix DNA-binding domain"/>
    <property type="match status" value="2"/>
</dbReference>
<feature type="domain" description="HTH asnC-type" evidence="5">
    <location>
        <begin position="9"/>
        <end position="49"/>
    </location>
</feature>
<dbReference type="Gene3D" id="3.30.70.920">
    <property type="match status" value="2"/>
</dbReference>
<dbReference type="InterPro" id="IPR036388">
    <property type="entry name" value="WH-like_DNA-bd_sf"/>
</dbReference>
<dbReference type="InterPro" id="IPR019887">
    <property type="entry name" value="Tscrpt_reg_AsnC/Lrp_C"/>
</dbReference>
<dbReference type="InterPro" id="IPR000485">
    <property type="entry name" value="AsnC-type_HTH_dom"/>
</dbReference>
<dbReference type="SUPFAM" id="SSF46785">
    <property type="entry name" value="Winged helix' DNA-binding domain"/>
    <property type="match status" value="1"/>
</dbReference>
<comment type="caution">
    <text evidence="6">The sequence shown here is derived from an EMBL/GenBank/DDBJ whole genome shotgun (WGS) entry which is preliminary data.</text>
</comment>
<evidence type="ECO:0000256" key="1">
    <source>
        <dbReference type="ARBA" id="ARBA00023015"/>
    </source>
</evidence>
<dbReference type="RefSeq" id="WP_317771356.1">
    <property type="nucleotide sequence ID" value="NZ_JAWMAJ010000035.1"/>
</dbReference>
<sequence length="336" mass="35956">MDGSGRPGIDEDDVALIDALHVNPRAGFEQLGPALGMSAVTAGRRWRRLTRAGLAWISSAPGPAMPLASAVVEVACAPGDAAGIARALAARPQVFSVHLTAGSHDLYALVLAGDSAAMARLLLDDIGRIPAIRQLTARVATHVFSGVHWRLGAIDPEAVEALSSADSPDHATTRELDAFDQALFLALQSDGRTTIRDLSRGLDRSERAVTRRLESLVRAGVLAFRTDFVRSEGGWPAQVALSLRVPDESLHEVGSRVGAWSQTRVCAAVIGAANLFVTVQLHDLPALDPLLRRIRTTWPAVEVTDRQVVLRPVKSWGRLLDTEGRAIDTVPVDPWA</sequence>
<dbReference type="PRINTS" id="PR00033">
    <property type="entry name" value="HTHASNC"/>
</dbReference>
<dbReference type="Pfam" id="PF01037">
    <property type="entry name" value="AsnC_trans_reg"/>
    <property type="match status" value="1"/>
</dbReference>
<dbReference type="PANTHER" id="PTHR30154">
    <property type="entry name" value="LEUCINE-RESPONSIVE REGULATORY PROTEIN"/>
    <property type="match status" value="1"/>
</dbReference>
<dbReference type="SMART" id="SM00344">
    <property type="entry name" value="HTH_ASNC"/>
    <property type="match status" value="2"/>
</dbReference>
<evidence type="ECO:0000313" key="6">
    <source>
        <dbReference type="EMBL" id="MDV7216902.1"/>
    </source>
</evidence>
<evidence type="ECO:0000256" key="2">
    <source>
        <dbReference type="ARBA" id="ARBA00023125"/>
    </source>
</evidence>
<keyword evidence="2" id="KW-0238">DNA-binding</keyword>
<keyword evidence="1" id="KW-0805">Transcription regulation</keyword>
<dbReference type="Proteomes" id="UP001187346">
    <property type="component" value="Unassembled WGS sequence"/>
</dbReference>
<dbReference type="Pfam" id="PF13404">
    <property type="entry name" value="HTH_AsnC-type"/>
    <property type="match status" value="1"/>
</dbReference>
<keyword evidence="7" id="KW-1185">Reference proteome</keyword>
<dbReference type="EMBL" id="JAWMAJ010000035">
    <property type="protein sequence ID" value="MDV7216902.1"/>
    <property type="molecule type" value="Genomic_DNA"/>
</dbReference>
<proteinExistence type="predicted"/>
<evidence type="ECO:0000313" key="7">
    <source>
        <dbReference type="Proteomes" id="UP001187346"/>
    </source>
</evidence>
<dbReference type="InterPro" id="IPR011008">
    <property type="entry name" value="Dimeric_a/b-barrel"/>
</dbReference>
<dbReference type="SUPFAM" id="SSF54909">
    <property type="entry name" value="Dimeric alpha+beta barrel"/>
    <property type="match status" value="2"/>
</dbReference>
<evidence type="ECO:0000259" key="5">
    <source>
        <dbReference type="Pfam" id="PF13404"/>
    </source>
</evidence>
<evidence type="ECO:0000259" key="4">
    <source>
        <dbReference type="Pfam" id="PF01037"/>
    </source>
</evidence>
<dbReference type="InterPro" id="IPR036390">
    <property type="entry name" value="WH_DNA-bd_sf"/>
</dbReference>
<gene>
    <name evidence="6" type="ORF">R5A26_13205</name>
</gene>
<dbReference type="InterPro" id="IPR019888">
    <property type="entry name" value="Tscrpt_reg_AsnC-like"/>
</dbReference>
<keyword evidence="3" id="KW-0804">Transcription</keyword>
<organism evidence="6 7">
    <name type="scientific">Streptomyces prunicolor</name>
    <dbReference type="NCBI Taxonomy" id="67348"/>
    <lineage>
        <taxon>Bacteria</taxon>
        <taxon>Bacillati</taxon>
        <taxon>Actinomycetota</taxon>
        <taxon>Actinomycetes</taxon>
        <taxon>Kitasatosporales</taxon>
        <taxon>Streptomycetaceae</taxon>
        <taxon>Streptomyces</taxon>
    </lineage>
</organism>